<sequence>MEPNRGSIYDQNLGFDWDPPILNVEDENKSWREQVDKRGGVTNPAIDLFLDIPVHSPRSRYQLNDEFKAIGLDVGLDNLKERRFSRSTLWLYDSDGKQGRGYNGVMTAEKAIDCLRLKRFHQEDTPDASVRRFHIHHPTPESMGVLILNSELTESRGLRDFFWNHIRGQSNKASIRFNIGDGVRQFSLTYHVPTFVLRTAGLEEDILEDCRKKVGERPWRKSRKLLFLSTGSESDEDAVPVLHESQHSFTVYGPSKGIWKSIALADTYFYKRDPENPDTVEYYADYPDEEASNADHNLDSDSDPDESDSESDVEPEVWDPSMLGTIEARMWLEEWWNIFTIVQSRVENHLEAQSATIVKMPTSRDSAQKALKDIERNRQWAKQTQELLELLIRTLRAIITSWQVFIKDDDLVYVPKTRRLQYSIQQIKNKFKELEDVLDLFVGLENQCHQFRKTLELDTGALNMSFMQVISPVAVSAAILQAGVFPGKQFIWFIAMIAGFFALSWHMEPLSSPLPRLFAKVMKAYGELSGAHHHESPHNGTTEDSSESSDLRHHQPFQAIFRRMTGFSDFLPPRRAIEPRDLEEDGYRMTEFGFTQGTLRRAPAALIR</sequence>
<comment type="caution">
    <text evidence="2">The sequence shown here is derived from an EMBL/GenBank/DDBJ whole genome shotgun (WGS) entry which is preliminary data.</text>
</comment>
<feature type="compositionally biased region" description="Acidic residues" evidence="1">
    <location>
        <begin position="300"/>
        <end position="317"/>
    </location>
</feature>
<keyword evidence="3" id="KW-1185">Reference proteome</keyword>
<feature type="region of interest" description="Disordered" evidence="1">
    <location>
        <begin position="530"/>
        <end position="550"/>
    </location>
</feature>
<dbReference type="OrthoDB" id="5428055at2759"/>
<evidence type="ECO:0000313" key="3">
    <source>
        <dbReference type="Proteomes" id="UP000777438"/>
    </source>
</evidence>
<organism evidence="2 3">
    <name type="scientific">Thelonectria olida</name>
    <dbReference type="NCBI Taxonomy" id="1576542"/>
    <lineage>
        <taxon>Eukaryota</taxon>
        <taxon>Fungi</taxon>
        <taxon>Dikarya</taxon>
        <taxon>Ascomycota</taxon>
        <taxon>Pezizomycotina</taxon>
        <taxon>Sordariomycetes</taxon>
        <taxon>Hypocreomycetidae</taxon>
        <taxon>Hypocreales</taxon>
        <taxon>Nectriaceae</taxon>
        <taxon>Thelonectria</taxon>
    </lineage>
</organism>
<protein>
    <submittedName>
        <fullName evidence="2">Uncharacterized protein</fullName>
    </submittedName>
</protein>
<evidence type="ECO:0000313" key="2">
    <source>
        <dbReference type="EMBL" id="KAH6889146.1"/>
    </source>
</evidence>
<dbReference type="Proteomes" id="UP000777438">
    <property type="component" value="Unassembled WGS sequence"/>
</dbReference>
<dbReference type="AlphaFoldDB" id="A0A9P8W350"/>
<gene>
    <name evidence="2" type="ORF">B0T10DRAFT_572511</name>
</gene>
<proteinExistence type="predicted"/>
<evidence type="ECO:0000256" key="1">
    <source>
        <dbReference type="SAM" id="MobiDB-lite"/>
    </source>
</evidence>
<name>A0A9P8W350_9HYPO</name>
<feature type="region of interest" description="Disordered" evidence="1">
    <location>
        <begin position="290"/>
        <end position="318"/>
    </location>
</feature>
<reference evidence="2 3" key="1">
    <citation type="journal article" date="2021" name="Nat. Commun.">
        <title>Genetic determinants of endophytism in the Arabidopsis root mycobiome.</title>
        <authorList>
            <person name="Mesny F."/>
            <person name="Miyauchi S."/>
            <person name="Thiergart T."/>
            <person name="Pickel B."/>
            <person name="Atanasova L."/>
            <person name="Karlsson M."/>
            <person name="Huettel B."/>
            <person name="Barry K.W."/>
            <person name="Haridas S."/>
            <person name="Chen C."/>
            <person name="Bauer D."/>
            <person name="Andreopoulos W."/>
            <person name="Pangilinan J."/>
            <person name="LaButti K."/>
            <person name="Riley R."/>
            <person name="Lipzen A."/>
            <person name="Clum A."/>
            <person name="Drula E."/>
            <person name="Henrissat B."/>
            <person name="Kohler A."/>
            <person name="Grigoriev I.V."/>
            <person name="Martin F.M."/>
            <person name="Hacquard S."/>
        </authorList>
    </citation>
    <scope>NUCLEOTIDE SEQUENCE [LARGE SCALE GENOMIC DNA]</scope>
    <source>
        <strain evidence="2 3">MPI-CAGE-CH-0241</strain>
    </source>
</reference>
<accession>A0A9P8W350</accession>
<dbReference type="EMBL" id="JAGPYM010000011">
    <property type="protein sequence ID" value="KAH6889146.1"/>
    <property type="molecule type" value="Genomic_DNA"/>
</dbReference>